<dbReference type="RefSeq" id="WP_117781423.1">
    <property type="nucleotide sequence ID" value="NZ_CP060632.1"/>
</dbReference>
<dbReference type="Proteomes" id="UP000515819">
    <property type="component" value="Chromosome"/>
</dbReference>
<proteinExistence type="predicted"/>
<keyword evidence="2" id="KW-1185">Reference proteome</keyword>
<evidence type="ECO:0000313" key="1">
    <source>
        <dbReference type="EMBL" id="QNM00124.1"/>
    </source>
</evidence>
<reference evidence="1 2" key="1">
    <citation type="submission" date="2020-08" db="EMBL/GenBank/DDBJ databases">
        <authorList>
            <person name="Liu C."/>
            <person name="Sun Q."/>
        </authorList>
    </citation>
    <scope>NUCLEOTIDE SEQUENCE [LARGE SCALE GENOMIC DNA]</scope>
    <source>
        <strain evidence="1 2">NSJ-4</strain>
    </source>
</reference>
<protein>
    <submittedName>
        <fullName evidence="1">Uncharacterized protein</fullName>
    </submittedName>
</protein>
<dbReference type="AlphaFoldDB" id="A0A7G9FNJ2"/>
<dbReference type="KEGG" id="wcp:H9Q76_02130"/>
<gene>
    <name evidence="1" type="ORF">H9Q76_02130</name>
</gene>
<accession>A0A7G9FNJ2</accession>
<evidence type="ECO:0000313" key="2">
    <source>
        <dbReference type="Proteomes" id="UP000515819"/>
    </source>
</evidence>
<organism evidence="1 2">
    <name type="scientific">Wujia chipingensis</name>
    <dbReference type="NCBI Taxonomy" id="2763670"/>
    <lineage>
        <taxon>Bacteria</taxon>
        <taxon>Bacillati</taxon>
        <taxon>Bacillota</taxon>
        <taxon>Clostridia</taxon>
        <taxon>Lachnospirales</taxon>
        <taxon>Lachnospiraceae</taxon>
        <taxon>Wujia</taxon>
    </lineage>
</organism>
<dbReference type="EMBL" id="CP060632">
    <property type="protein sequence ID" value="QNM00124.1"/>
    <property type="molecule type" value="Genomic_DNA"/>
</dbReference>
<name>A0A7G9FNJ2_9FIRM</name>
<sequence length="80" mass="9035">MPEVQYKVDLPAFTGRNVPIKEIAQAMGKDAQYVRVGLQQGILKFGSAIKVGNSNEFSYYCPDKKVWEETGYFRDVSEVV</sequence>